<accession>A0A6J7D2H6</accession>
<sequence>MAAPEQAGVVIEHPNRETDASRITRFAVCALLLASAALIAVVLIGGWDALQGMRAVGIAWILAYLGFAWYVARWNRGVLPVIAALCVIMAIFALLAVPSWFDRTASGYAQPTLDANVLGALTAIIVGLQVLLALVAAQGFTQAWNVEVERPVGSPVSADG</sequence>
<keyword evidence="1" id="KW-1133">Transmembrane helix</keyword>
<evidence type="ECO:0000313" key="2">
    <source>
        <dbReference type="EMBL" id="CAB4863134.1"/>
    </source>
</evidence>
<organism evidence="2">
    <name type="scientific">freshwater metagenome</name>
    <dbReference type="NCBI Taxonomy" id="449393"/>
    <lineage>
        <taxon>unclassified sequences</taxon>
        <taxon>metagenomes</taxon>
        <taxon>ecological metagenomes</taxon>
    </lineage>
</organism>
<feature type="transmembrane region" description="Helical" evidence="1">
    <location>
        <begin position="78"/>
        <end position="97"/>
    </location>
</feature>
<protein>
    <submittedName>
        <fullName evidence="2">Unannotated protein</fullName>
    </submittedName>
</protein>
<name>A0A6J7D2H6_9ZZZZ</name>
<feature type="transmembrane region" description="Helical" evidence="1">
    <location>
        <begin position="117"/>
        <end position="137"/>
    </location>
</feature>
<keyword evidence="1" id="KW-0472">Membrane</keyword>
<proteinExistence type="predicted"/>
<feature type="transmembrane region" description="Helical" evidence="1">
    <location>
        <begin position="26"/>
        <end position="47"/>
    </location>
</feature>
<gene>
    <name evidence="2" type="ORF">UFOPK3423_00341</name>
</gene>
<reference evidence="2" key="1">
    <citation type="submission" date="2020-05" db="EMBL/GenBank/DDBJ databases">
        <authorList>
            <person name="Chiriac C."/>
            <person name="Salcher M."/>
            <person name="Ghai R."/>
            <person name="Kavagutti S V."/>
        </authorList>
    </citation>
    <scope>NUCLEOTIDE SEQUENCE</scope>
</reference>
<feature type="transmembrane region" description="Helical" evidence="1">
    <location>
        <begin position="53"/>
        <end position="71"/>
    </location>
</feature>
<keyword evidence="1" id="KW-0812">Transmembrane</keyword>
<dbReference type="EMBL" id="CAFBLQ010000024">
    <property type="protein sequence ID" value="CAB4863134.1"/>
    <property type="molecule type" value="Genomic_DNA"/>
</dbReference>
<evidence type="ECO:0000256" key="1">
    <source>
        <dbReference type="SAM" id="Phobius"/>
    </source>
</evidence>
<dbReference type="AlphaFoldDB" id="A0A6J7D2H6"/>